<evidence type="ECO:0000256" key="10">
    <source>
        <dbReference type="ARBA" id="ARBA00022679"/>
    </source>
</evidence>
<evidence type="ECO:0000256" key="9">
    <source>
        <dbReference type="ARBA" id="ARBA00022553"/>
    </source>
</evidence>
<dbReference type="PROSITE" id="PS50096">
    <property type="entry name" value="IQ"/>
    <property type="match status" value="1"/>
</dbReference>
<evidence type="ECO:0000256" key="21">
    <source>
        <dbReference type="ARBA" id="ARBA00047899"/>
    </source>
</evidence>
<feature type="domain" description="Ig-like" evidence="29">
    <location>
        <begin position="1344"/>
        <end position="1422"/>
    </location>
</feature>
<dbReference type="SMART" id="SM00409">
    <property type="entry name" value="IG"/>
    <property type="match status" value="59"/>
</dbReference>
<evidence type="ECO:0000259" key="29">
    <source>
        <dbReference type="PROSITE" id="PS50835"/>
    </source>
</evidence>
<feature type="domain" description="Ig-like" evidence="29">
    <location>
        <begin position="1620"/>
        <end position="1708"/>
    </location>
</feature>
<dbReference type="SMART" id="SM00408">
    <property type="entry name" value="IGc2"/>
    <property type="match status" value="52"/>
</dbReference>
<dbReference type="FunFam" id="2.60.40.10:FF:000599">
    <property type="entry name" value="obscurin isoform X3"/>
    <property type="match status" value="1"/>
</dbReference>
<feature type="domain" description="Ig-like" evidence="29">
    <location>
        <begin position="4768"/>
        <end position="4860"/>
    </location>
</feature>
<feature type="domain" description="Ig-like" evidence="29">
    <location>
        <begin position="2353"/>
        <end position="2437"/>
    </location>
</feature>
<dbReference type="Pfam" id="PF07679">
    <property type="entry name" value="I-set"/>
    <property type="match status" value="57"/>
</dbReference>
<evidence type="ECO:0000256" key="14">
    <source>
        <dbReference type="ARBA" id="ARBA00022777"/>
    </source>
</evidence>
<evidence type="ECO:0000256" key="24">
    <source>
        <dbReference type="SAM" id="Coils"/>
    </source>
</evidence>
<feature type="domain" description="Ig-like" evidence="29">
    <location>
        <begin position="3726"/>
        <end position="3809"/>
    </location>
</feature>
<feature type="domain" description="SH3" evidence="26">
    <location>
        <begin position="6272"/>
        <end position="6339"/>
    </location>
</feature>
<dbReference type="InterPro" id="IPR003961">
    <property type="entry name" value="FN3_dom"/>
</dbReference>
<proteinExistence type="inferred from homology"/>
<feature type="compositionally biased region" description="Polar residues" evidence="25">
    <location>
        <begin position="5531"/>
        <end position="5541"/>
    </location>
</feature>
<dbReference type="SMART" id="SM00015">
    <property type="entry name" value="IQ"/>
    <property type="match status" value="1"/>
</dbReference>
<evidence type="ECO:0000256" key="20">
    <source>
        <dbReference type="ARBA" id="ARBA00023319"/>
    </source>
</evidence>
<dbReference type="InterPro" id="IPR007110">
    <property type="entry name" value="Ig-like_dom"/>
</dbReference>
<feature type="region of interest" description="Disordered" evidence="25">
    <location>
        <begin position="7082"/>
        <end position="7128"/>
    </location>
</feature>
<feature type="domain" description="Ig-like" evidence="29">
    <location>
        <begin position="2167"/>
        <end position="2258"/>
    </location>
</feature>
<feature type="domain" description="Ig-like" evidence="29">
    <location>
        <begin position="1068"/>
        <end position="1146"/>
    </location>
</feature>
<accession>A0A8C2QPF8</accession>
<evidence type="ECO:0000256" key="8">
    <source>
        <dbReference type="ARBA" id="ARBA00022527"/>
    </source>
</evidence>
<dbReference type="FunFam" id="2.60.40.10:FF:000075">
    <property type="entry name" value="Obscurin, cytoskeletal calmodulin and titin-interacting RhoGEF"/>
    <property type="match status" value="14"/>
</dbReference>
<keyword evidence="6 23" id="KW-0728">SH3 domain</keyword>
<dbReference type="FunFam" id="2.60.40.10:FF:001103">
    <property type="entry name" value="Obscurin, cytoskeletal calmodulin and titin-interacting RhoGEF"/>
    <property type="match status" value="1"/>
</dbReference>
<dbReference type="InterPro" id="IPR003599">
    <property type="entry name" value="Ig_sub"/>
</dbReference>
<feature type="domain" description="Ig-like" evidence="29">
    <location>
        <begin position="4155"/>
        <end position="4238"/>
    </location>
</feature>
<dbReference type="Ensembl" id="ENSCGRT00001030860.1">
    <property type="protein sequence ID" value="ENSCGRP00001026614.1"/>
    <property type="gene ID" value="ENSCGRG00001023809.1"/>
</dbReference>
<dbReference type="FunFam" id="2.60.40.10:FF:000747">
    <property type="entry name" value="obscurin isoform X6"/>
    <property type="match status" value="1"/>
</dbReference>
<evidence type="ECO:0000256" key="11">
    <source>
        <dbReference type="ARBA" id="ARBA00022723"/>
    </source>
</evidence>
<feature type="domain" description="Ig-like" evidence="29">
    <location>
        <begin position="2080"/>
        <end position="2159"/>
    </location>
</feature>
<dbReference type="Gene3D" id="1.20.900.10">
    <property type="entry name" value="Dbl homology (DH) domain"/>
    <property type="match status" value="1"/>
</dbReference>
<feature type="domain" description="Ig-like" evidence="29">
    <location>
        <begin position="1988"/>
        <end position="2066"/>
    </location>
</feature>
<dbReference type="GO" id="GO:0005737">
    <property type="term" value="C:cytoplasm"/>
    <property type="evidence" value="ECO:0007669"/>
    <property type="project" value="UniProtKB-SubCell"/>
</dbReference>
<dbReference type="Gene3D" id="2.30.29.30">
    <property type="entry name" value="Pleckstrin-homology domain (PH domain)/Phosphotyrosine-binding domain (PTB)"/>
    <property type="match status" value="1"/>
</dbReference>
<evidence type="ECO:0000313" key="32">
    <source>
        <dbReference type="Proteomes" id="UP000694386"/>
    </source>
</evidence>
<dbReference type="SMART" id="SM00233">
    <property type="entry name" value="PH"/>
    <property type="match status" value="1"/>
</dbReference>
<evidence type="ECO:0000259" key="27">
    <source>
        <dbReference type="PROSITE" id="PS50003"/>
    </source>
</evidence>
<keyword evidence="24" id="KW-0175">Coiled coil</keyword>
<dbReference type="PROSITE" id="PS50010">
    <property type="entry name" value="DH_2"/>
    <property type="match status" value="1"/>
</dbReference>
<feature type="domain" description="Ig-like" evidence="29">
    <location>
        <begin position="2833"/>
        <end position="2917"/>
    </location>
</feature>
<dbReference type="InterPro" id="IPR000048">
    <property type="entry name" value="IQ_motif_EF-hand-BS"/>
</dbReference>
<dbReference type="InterPro" id="IPR011993">
    <property type="entry name" value="PH-like_dom_sf"/>
</dbReference>
<dbReference type="FunFam" id="2.60.40.10:FF:000421">
    <property type="entry name" value="LOW QUALITY PROTEIN: obscurin"/>
    <property type="match status" value="3"/>
</dbReference>
<evidence type="ECO:0000256" key="25">
    <source>
        <dbReference type="SAM" id="MobiDB-lite"/>
    </source>
</evidence>
<dbReference type="GO" id="GO:0004674">
    <property type="term" value="F:protein serine/threonine kinase activity"/>
    <property type="evidence" value="ECO:0007669"/>
    <property type="project" value="UniProtKB-KW"/>
</dbReference>
<evidence type="ECO:0000256" key="2">
    <source>
        <dbReference type="ARBA" id="ARBA00004123"/>
    </source>
</evidence>
<feature type="compositionally biased region" description="Low complexity" evidence="25">
    <location>
        <begin position="6242"/>
        <end position="6259"/>
    </location>
</feature>
<feature type="domain" description="Ig-like" evidence="29">
    <location>
        <begin position="5947"/>
        <end position="6036"/>
    </location>
</feature>
<dbReference type="FunFam" id="2.30.29.30:FF:000197">
    <property type="entry name" value="obscurin isoform X5"/>
    <property type="match status" value="1"/>
</dbReference>
<dbReference type="InterPro" id="IPR055251">
    <property type="entry name" value="SOS1_NGEF_PH"/>
</dbReference>
<dbReference type="FunFam" id="2.60.40.10:FF:000652">
    <property type="entry name" value="obscurin isoform X3"/>
    <property type="match status" value="1"/>
</dbReference>
<dbReference type="GO" id="GO:0005634">
    <property type="term" value="C:nucleus"/>
    <property type="evidence" value="ECO:0007669"/>
    <property type="project" value="UniProtKB-SubCell"/>
</dbReference>
<dbReference type="PANTHER" id="PTHR35971:SF4">
    <property type="entry name" value="OBSCURIN"/>
    <property type="match status" value="1"/>
</dbReference>
<dbReference type="InterPro" id="IPR003598">
    <property type="entry name" value="Ig_sub2"/>
</dbReference>
<dbReference type="FunFam" id="2.60.40.10:FF:000773">
    <property type="entry name" value="obscurin isoform X4"/>
    <property type="match status" value="1"/>
</dbReference>
<dbReference type="FunFam" id="2.60.40.10:FF:000841">
    <property type="entry name" value="obscurin isoform X4"/>
    <property type="match status" value="1"/>
</dbReference>
<evidence type="ECO:0000256" key="19">
    <source>
        <dbReference type="ARBA" id="ARBA00023242"/>
    </source>
</evidence>
<feature type="domain" description="Ig-like" evidence="29">
    <location>
        <begin position="4331"/>
        <end position="4414"/>
    </location>
</feature>
<dbReference type="FunFam" id="2.60.40.10:FF:000523">
    <property type="entry name" value="obscurin isoform X4"/>
    <property type="match status" value="1"/>
</dbReference>
<dbReference type="InterPro" id="IPR036028">
    <property type="entry name" value="SH3-like_dom_sf"/>
</dbReference>
<dbReference type="PROSITE" id="PS50002">
    <property type="entry name" value="SH3"/>
    <property type="match status" value="1"/>
</dbReference>
<keyword evidence="8" id="KW-0723">Serine/threonine-protein kinase</keyword>
<feature type="domain" description="PH" evidence="27">
    <location>
        <begin position="6567"/>
        <end position="6676"/>
    </location>
</feature>
<dbReference type="FunFam" id="2.60.40.10:FF:000965">
    <property type="entry name" value="Obscurin, cytoskeletal calmodulin and titin-interacting RhoGEF"/>
    <property type="match status" value="1"/>
</dbReference>
<dbReference type="FunFam" id="2.60.40.10:FF:001032">
    <property type="entry name" value="Obscurin, cytoskeletal calmodulin and titin-interacting RhoGEF"/>
    <property type="match status" value="1"/>
</dbReference>
<dbReference type="GO" id="GO:0005085">
    <property type="term" value="F:guanyl-nucleotide exchange factor activity"/>
    <property type="evidence" value="ECO:0007669"/>
    <property type="project" value="InterPro"/>
</dbReference>
<feature type="domain" description="Ig-like" evidence="29">
    <location>
        <begin position="329"/>
        <end position="415"/>
    </location>
</feature>
<dbReference type="SMART" id="SM00406">
    <property type="entry name" value="IGv"/>
    <property type="match status" value="9"/>
</dbReference>
<dbReference type="Gene3D" id="2.60.40.10">
    <property type="entry name" value="Immunoglobulins"/>
    <property type="match status" value="63"/>
</dbReference>
<dbReference type="CDD" id="cd00096">
    <property type="entry name" value="Ig"/>
    <property type="match status" value="6"/>
</dbReference>
<feature type="domain" description="Ig-like" evidence="29">
    <location>
        <begin position="3639"/>
        <end position="3721"/>
    </location>
</feature>
<feature type="domain" description="Ig-like" evidence="29">
    <location>
        <begin position="4678"/>
        <end position="4762"/>
    </location>
</feature>
<feature type="domain" description="Ig-like" evidence="29">
    <location>
        <begin position="4243"/>
        <end position="4326"/>
    </location>
</feature>
<dbReference type="CDD" id="cd13239">
    <property type="entry name" value="PH_Obscurin"/>
    <property type="match status" value="1"/>
</dbReference>
<dbReference type="SUPFAM" id="SSF48065">
    <property type="entry name" value="DBL homology domain (DH-domain)"/>
    <property type="match status" value="1"/>
</dbReference>
<evidence type="ECO:0000256" key="22">
    <source>
        <dbReference type="ARBA" id="ARBA00048679"/>
    </source>
</evidence>
<feature type="domain" description="Ig-like" evidence="29">
    <location>
        <begin position="1896"/>
        <end position="1974"/>
    </location>
</feature>
<feature type="domain" description="Ig-like" evidence="29">
    <location>
        <begin position="6058"/>
        <end position="6154"/>
    </location>
</feature>
<comment type="catalytic activity">
    <reaction evidence="21">
        <text>L-threonyl-[protein] + ATP = O-phospho-L-threonyl-[protein] + ADP + H(+)</text>
        <dbReference type="Rhea" id="RHEA:46608"/>
        <dbReference type="Rhea" id="RHEA-COMP:11060"/>
        <dbReference type="Rhea" id="RHEA-COMP:11605"/>
        <dbReference type="ChEBI" id="CHEBI:15378"/>
        <dbReference type="ChEBI" id="CHEBI:30013"/>
        <dbReference type="ChEBI" id="CHEBI:30616"/>
        <dbReference type="ChEBI" id="CHEBI:61977"/>
        <dbReference type="ChEBI" id="CHEBI:456216"/>
        <dbReference type="EC" id="2.7.11.1"/>
    </reaction>
</comment>
<dbReference type="GO" id="GO:0005516">
    <property type="term" value="F:calmodulin binding"/>
    <property type="evidence" value="ECO:0007669"/>
    <property type="project" value="UniProtKB-KW"/>
</dbReference>
<dbReference type="FunFam" id="2.60.40.10:FF:000954">
    <property type="entry name" value="Obscurin, cytoskeletal calmodulin and titin-interacting RhoGEF"/>
    <property type="match status" value="1"/>
</dbReference>
<feature type="domain" description="Ig-like" evidence="29">
    <location>
        <begin position="5315"/>
        <end position="5405"/>
    </location>
</feature>
<evidence type="ECO:0000256" key="4">
    <source>
        <dbReference type="ARBA" id="ARBA00006692"/>
    </source>
</evidence>
<dbReference type="FunFam" id="2.60.40.10:FF:001212">
    <property type="entry name" value="Obscurin, cytoskeletal calmodulin and titin-interacting RhoGEF"/>
    <property type="match status" value="1"/>
</dbReference>
<dbReference type="Pfam" id="PF00621">
    <property type="entry name" value="RhoGEF"/>
    <property type="match status" value="1"/>
</dbReference>
<comment type="cofactor">
    <cofactor evidence="1">
        <name>Mg(2+)</name>
        <dbReference type="ChEBI" id="CHEBI:18420"/>
    </cofactor>
</comment>
<feature type="domain" description="Ig-like" evidence="29">
    <location>
        <begin position="3281"/>
        <end position="3364"/>
    </location>
</feature>
<dbReference type="CDD" id="cd00063">
    <property type="entry name" value="FN3"/>
    <property type="match status" value="2"/>
</dbReference>
<dbReference type="SMART" id="SM00060">
    <property type="entry name" value="FN3"/>
    <property type="match status" value="2"/>
</dbReference>
<keyword evidence="12" id="KW-0677">Repeat</keyword>
<dbReference type="SUPFAM" id="SSF48726">
    <property type="entry name" value="Immunoglobulin"/>
    <property type="match status" value="60"/>
</dbReference>
<reference evidence="31" key="1">
    <citation type="submission" date="2025-08" db="UniProtKB">
        <authorList>
            <consortium name="Ensembl"/>
        </authorList>
    </citation>
    <scope>IDENTIFICATION</scope>
</reference>
<evidence type="ECO:0000259" key="30">
    <source>
        <dbReference type="PROSITE" id="PS50853"/>
    </source>
</evidence>
<dbReference type="FunFam" id="2.60.40.10:FF:000665">
    <property type="entry name" value="obscurin isoform X1"/>
    <property type="match status" value="1"/>
</dbReference>
<dbReference type="FunFam" id="2.60.40.10:FF:001136">
    <property type="entry name" value="Obscurin, cytoskeletal calmodulin and titin-interacting RhoGEF"/>
    <property type="match status" value="1"/>
</dbReference>
<feature type="region of interest" description="Disordered" evidence="25">
    <location>
        <begin position="6226"/>
        <end position="6269"/>
    </location>
</feature>
<feature type="domain" description="Ig-like" evidence="29">
    <location>
        <begin position="3191"/>
        <end position="3275"/>
    </location>
</feature>
<evidence type="ECO:0000256" key="3">
    <source>
        <dbReference type="ARBA" id="ARBA00004496"/>
    </source>
</evidence>
<keyword evidence="17" id="KW-0112">Calmodulin-binding</keyword>
<evidence type="ECO:0000313" key="31">
    <source>
        <dbReference type="Ensembl" id="ENSCGRP00001026614.1"/>
    </source>
</evidence>
<dbReference type="InterPro" id="IPR035526">
    <property type="entry name" value="Obscurin_SH3"/>
</dbReference>
<feature type="domain" description="Fibronectin type-III" evidence="30">
    <location>
        <begin position="5214"/>
        <end position="5310"/>
    </location>
</feature>
<evidence type="ECO:0000259" key="28">
    <source>
        <dbReference type="PROSITE" id="PS50010"/>
    </source>
</evidence>
<dbReference type="InterPro" id="IPR000219">
    <property type="entry name" value="DH_dom"/>
</dbReference>
<reference evidence="31" key="2">
    <citation type="submission" date="2025-09" db="UniProtKB">
        <authorList>
            <consortium name="Ensembl"/>
        </authorList>
    </citation>
    <scope>IDENTIFICATION</scope>
</reference>
<dbReference type="SMART" id="SM00325">
    <property type="entry name" value="RhoGEF"/>
    <property type="match status" value="1"/>
</dbReference>
<feature type="domain" description="Ig-like" evidence="29">
    <location>
        <begin position="3979"/>
        <end position="4062"/>
    </location>
</feature>
<feature type="domain" description="Ig-like" evidence="29">
    <location>
        <begin position="1712"/>
        <end position="1800"/>
    </location>
</feature>
<dbReference type="InterPro" id="IPR001452">
    <property type="entry name" value="SH3_domain"/>
</dbReference>
<keyword evidence="7" id="KW-0963">Cytoplasm</keyword>
<feature type="domain" description="Ig-like" evidence="29">
    <location>
        <begin position="5585"/>
        <end position="5668"/>
    </location>
</feature>
<dbReference type="EC" id="2.7.11.1" evidence="5"/>
<dbReference type="FunFam" id="2.60.40.10:FF:000707">
    <property type="entry name" value="Obscurin, cytoskeletal calmodulin and titin-interacting RhoGEF"/>
    <property type="match status" value="1"/>
</dbReference>
<feature type="coiled-coil region" evidence="24">
    <location>
        <begin position="6508"/>
        <end position="6535"/>
    </location>
</feature>
<keyword evidence="16" id="KW-0460">Magnesium</keyword>
<dbReference type="Pfam" id="PF00041">
    <property type="entry name" value="fn3"/>
    <property type="match status" value="2"/>
</dbReference>
<dbReference type="SUPFAM" id="SSF50044">
    <property type="entry name" value="SH3-domain"/>
    <property type="match status" value="1"/>
</dbReference>
<feature type="domain" description="Ig-like" evidence="29">
    <location>
        <begin position="1252"/>
        <end position="1330"/>
    </location>
</feature>
<dbReference type="InterPro" id="IPR013783">
    <property type="entry name" value="Ig-like_fold"/>
</dbReference>
<feature type="compositionally biased region" description="Basic and acidic residues" evidence="25">
    <location>
        <begin position="5456"/>
        <end position="5467"/>
    </location>
</feature>
<keyword evidence="9" id="KW-0597">Phosphoprotein</keyword>
<feature type="domain" description="Ig-like" evidence="29">
    <location>
        <begin position="976"/>
        <end position="1064"/>
    </location>
</feature>
<feature type="domain" description="Ig-like" evidence="29">
    <location>
        <begin position="3460"/>
        <end position="3543"/>
    </location>
</feature>
<dbReference type="CDD" id="cd12025">
    <property type="entry name" value="SH3_Obscurin_like"/>
    <property type="match status" value="1"/>
</dbReference>
<dbReference type="PROSITE" id="PS50853">
    <property type="entry name" value="FN3"/>
    <property type="match status" value="2"/>
</dbReference>
<keyword evidence="11" id="KW-0479">Metal-binding</keyword>
<dbReference type="InterPro" id="IPR035899">
    <property type="entry name" value="DBL_dom_sf"/>
</dbReference>
<feature type="domain" description="Ig-like" evidence="29">
    <location>
        <begin position="884"/>
        <end position="962"/>
    </location>
</feature>
<dbReference type="FunFam" id="2.60.40.10:FF:000050">
    <property type="entry name" value="Titin isoform B"/>
    <property type="match status" value="3"/>
</dbReference>
<comment type="subcellular location">
    <subcellularLocation>
        <location evidence="3">Cytoplasm</location>
    </subcellularLocation>
    <subcellularLocation>
        <location evidence="2">Nucleus</location>
    </subcellularLocation>
</comment>
<feature type="domain" description="Ig-like" evidence="29">
    <location>
        <begin position="6780"/>
        <end position="6858"/>
    </location>
</feature>
<dbReference type="CDD" id="cd23767">
    <property type="entry name" value="IQCD"/>
    <property type="match status" value="1"/>
</dbReference>
<dbReference type="FunFam" id="2.60.40.10:FF:001652">
    <property type="entry name" value="Uncharacterized protein"/>
    <property type="match status" value="1"/>
</dbReference>
<evidence type="ECO:0000256" key="18">
    <source>
        <dbReference type="ARBA" id="ARBA00023157"/>
    </source>
</evidence>
<dbReference type="FunFam" id="2.60.40.10:FF:000148">
    <property type="entry name" value="titin isoform X1"/>
    <property type="match status" value="1"/>
</dbReference>
<dbReference type="InterPro" id="IPR052385">
    <property type="entry name" value="Obscurin/Obscurin-like_Reg"/>
</dbReference>
<feature type="domain" description="Ig-like" evidence="29">
    <location>
        <begin position="1436"/>
        <end position="1514"/>
    </location>
</feature>
<evidence type="ECO:0000256" key="6">
    <source>
        <dbReference type="ARBA" id="ARBA00022443"/>
    </source>
</evidence>
<evidence type="ECO:0000256" key="7">
    <source>
        <dbReference type="ARBA" id="ARBA00022490"/>
    </source>
</evidence>
<dbReference type="Proteomes" id="UP000694386">
    <property type="component" value="Unplaced"/>
</dbReference>
<feature type="domain" description="Ig-like" evidence="29">
    <location>
        <begin position="792"/>
        <end position="870"/>
    </location>
</feature>
<feature type="domain" description="Ig-like" evidence="29">
    <location>
        <begin position="1160"/>
        <end position="1248"/>
    </location>
</feature>
<feature type="compositionally biased region" description="Basic and acidic residues" evidence="25">
    <location>
        <begin position="7084"/>
        <end position="7116"/>
    </location>
</feature>
<feature type="domain" description="Ig-like" evidence="29">
    <location>
        <begin position="5133"/>
        <end position="5219"/>
    </location>
</feature>
<feature type="region of interest" description="Disordered" evidence="25">
    <location>
        <begin position="5443"/>
        <end position="5479"/>
    </location>
</feature>
<keyword evidence="19" id="KW-0539">Nucleus</keyword>
<feature type="compositionally biased region" description="Low complexity" evidence="25">
    <location>
        <begin position="6925"/>
        <end position="6943"/>
    </location>
</feature>
<dbReference type="SUPFAM" id="SSF50729">
    <property type="entry name" value="PH domain-like"/>
    <property type="match status" value="1"/>
</dbReference>
<dbReference type="Gene3D" id="2.30.30.40">
    <property type="entry name" value="SH3 Domains"/>
    <property type="match status" value="1"/>
</dbReference>
<feature type="domain" description="Ig-like" evidence="29">
    <location>
        <begin position="707"/>
        <end position="776"/>
    </location>
</feature>
<evidence type="ECO:0000256" key="1">
    <source>
        <dbReference type="ARBA" id="ARBA00001946"/>
    </source>
</evidence>
<comment type="catalytic activity">
    <reaction evidence="22">
        <text>L-seryl-[protein] + ATP = O-phospho-L-seryl-[protein] + ADP + H(+)</text>
        <dbReference type="Rhea" id="RHEA:17989"/>
        <dbReference type="Rhea" id="RHEA-COMP:9863"/>
        <dbReference type="Rhea" id="RHEA-COMP:11604"/>
        <dbReference type="ChEBI" id="CHEBI:15378"/>
        <dbReference type="ChEBI" id="CHEBI:29999"/>
        <dbReference type="ChEBI" id="CHEBI:30616"/>
        <dbReference type="ChEBI" id="CHEBI:83421"/>
        <dbReference type="ChEBI" id="CHEBI:456216"/>
        <dbReference type="EC" id="2.7.11.1"/>
    </reaction>
</comment>
<feature type="region of interest" description="Disordered" evidence="25">
    <location>
        <begin position="6913"/>
        <end position="6952"/>
    </location>
</feature>
<dbReference type="FunFam" id="2.60.40.10:FF:000866">
    <property type="entry name" value="Obscurin, cytoskeletal calmodulin and titin-interacting RhoGEF"/>
    <property type="match status" value="1"/>
</dbReference>
<feature type="domain" description="Ig-like" evidence="29">
    <location>
        <begin position="4589"/>
        <end position="4671"/>
    </location>
</feature>
<dbReference type="InterPro" id="IPR036116">
    <property type="entry name" value="FN3_sf"/>
</dbReference>
<dbReference type="FunFam" id="2.60.40.10:FF:000881">
    <property type="entry name" value="Obscurin, cytoskeletal calmodulin and titin-interacting RhoGEF"/>
    <property type="match status" value="1"/>
</dbReference>
<feature type="domain" description="Ig-like" evidence="29">
    <location>
        <begin position="5815"/>
        <end position="5904"/>
    </location>
</feature>
<dbReference type="FunFam" id="2.60.40.10:FF:000917">
    <property type="entry name" value="Obscurin, cytoskeletal calmodulin and titin-interacting RhoGEF"/>
    <property type="match status" value="1"/>
</dbReference>
<dbReference type="InterPro" id="IPR001849">
    <property type="entry name" value="PH_domain"/>
</dbReference>
<feature type="domain" description="Ig-like" evidence="29">
    <location>
        <begin position="2262"/>
        <end position="2348"/>
    </location>
</feature>
<feature type="domain" description="Ig-like" evidence="29">
    <location>
        <begin position="6686"/>
        <end position="6769"/>
    </location>
</feature>
<dbReference type="SUPFAM" id="SSF49265">
    <property type="entry name" value="Fibronectin type III"/>
    <property type="match status" value="2"/>
</dbReference>
<dbReference type="FunFam" id="2.60.40.10:FF:000979">
    <property type="entry name" value="Obscurin, cytoskeletal calmodulin and titin-interacting RhoGEF"/>
    <property type="match status" value="1"/>
</dbReference>
<feature type="domain" description="Ig-like" evidence="29">
    <location>
        <begin position="1528"/>
        <end position="1606"/>
    </location>
</feature>
<evidence type="ECO:0000256" key="13">
    <source>
        <dbReference type="ARBA" id="ARBA00022741"/>
    </source>
</evidence>
<feature type="domain" description="Ig-like" evidence="29">
    <location>
        <begin position="4498"/>
        <end position="4584"/>
    </location>
</feature>
<evidence type="ECO:0000259" key="26">
    <source>
        <dbReference type="PROSITE" id="PS50002"/>
    </source>
</evidence>
<dbReference type="FunFam" id="2.60.40.10:FF:000228">
    <property type="entry name" value="obscurin isoform X4"/>
    <property type="match status" value="9"/>
</dbReference>
<dbReference type="InterPro" id="IPR013098">
    <property type="entry name" value="Ig_I-set"/>
</dbReference>
<keyword evidence="20" id="KW-0393">Immunoglobulin domain</keyword>
<feature type="region of interest" description="Disordered" evidence="25">
    <location>
        <begin position="5519"/>
        <end position="5553"/>
    </location>
</feature>
<feature type="domain" description="Ig-like" evidence="29">
    <location>
        <begin position="2531"/>
        <end position="2614"/>
    </location>
</feature>
<keyword evidence="15" id="KW-0067">ATP-binding</keyword>
<feature type="domain" description="Ig-like" evidence="29">
    <location>
        <begin position="3891"/>
        <end position="3974"/>
    </location>
</feature>
<feature type="domain" description="Ig-like" evidence="29">
    <location>
        <begin position="3549"/>
        <end position="3633"/>
    </location>
</feature>
<organism evidence="31 32">
    <name type="scientific">Cricetulus griseus</name>
    <name type="common">Chinese hamster</name>
    <name type="synonym">Cricetulus barabensis griseus</name>
    <dbReference type="NCBI Taxonomy" id="10029"/>
    <lineage>
        <taxon>Eukaryota</taxon>
        <taxon>Metazoa</taxon>
        <taxon>Chordata</taxon>
        <taxon>Craniata</taxon>
        <taxon>Vertebrata</taxon>
        <taxon>Euteleostomi</taxon>
        <taxon>Mammalia</taxon>
        <taxon>Eutheria</taxon>
        <taxon>Euarchontoglires</taxon>
        <taxon>Glires</taxon>
        <taxon>Rodentia</taxon>
        <taxon>Myomorpha</taxon>
        <taxon>Muroidea</taxon>
        <taxon>Cricetidae</taxon>
        <taxon>Cricetinae</taxon>
        <taxon>Cricetulus</taxon>
    </lineage>
</organism>
<dbReference type="FunFam" id="2.60.40.10:FF:000989">
    <property type="entry name" value="Obscurin, cytoskeletal calmodulin and titin-interacting RhoGEF"/>
    <property type="match status" value="1"/>
</dbReference>
<dbReference type="FunFam" id="2.60.40.10:FF:000837">
    <property type="entry name" value="Obscurin, cytoskeletal calmodulin and titin-interacting RhoGEF"/>
    <property type="match status" value="1"/>
</dbReference>
<evidence type="ECO:0000256" key="17">
    <source>
        <dbReference type="ARBA" id="ARBA00022860"/>
    </source>
</evidence>
<feature type="domain" description="Ig-like" evidence="29">
    <location>
        <begin position="2654"/>
        <end position="2745"/>
    </location>
</feature>
<name>A0A8C2QPF8_CRIGR</name>
<dbReference type="InterPro" id="IPR013106">
    <property type="entry name" value="Ig_V-set"/>
</dbReference>
<dbReference type="Pfam" id="PF22697">
    <property type="entry name" value="SOS1_NGEF_PH"/>
    <property type="match status" value="1"/>
</dbReference>
<evidence type="ECO:0000256" key="16">
    <source>
        <dbReference type="ARBA" id="ARBA00022842"/>
    </source>
</evidence>
<feature type="domain" description="DH" evidence="28">
    <location>
        <begin position="6365"/>
        <end position="6549"/>
    </location>
</feature>
<protein>
    <recommendedName>
        <fullName evidence="5">non-specific serine/threonine protein kinase</fullName>
        <ecNumber evidence="5">2.7.11.1</ecNumber>
    </recommendedName>
</protein>
<feature type="domain" description="Ig-like" evidence="29">
    <location>
        <begin position="1804"/>
        <end position="1892"/>
    </location>
</feature>
<evidence type="ECO:0000256" key="15">
    <source>
        <dbReference type="ARBA" id="ARBA00022840"/>
    </source>
</evidence>
<sequence length="7286" mass="794759">MDHSFSGAPRFLTRPKAFVVSVGKDATLSCQIVGNPTPHVSWEKDRQPVEAGARFRLAQDGDVYRLTILDLALGDSGQYVCRARNAIGEAFAAVGLRVDSEGTCAEQAPHFLLRPTSIRVREGADATFRCRVGGSPQPAVSWSKDGRRLGAPDAPHVRVEDHGEASALRIRSARPRDGGTYEVHAENPLGSASAAAALVVDSDAEAAGPPGASTASLLAHLQQRREAMRAEGVPPSPPGAGTRTCTVTEGKHARLSCYVTGEPKPETVWKKDGQLVTEGRRHVVYEDEQENFVLKILFCKQSDRGLYTCTASNLVGQTYSSVLVVVREPAVPFKKRLQDLEVRQKESATFQCEVAQPATEAAWFKEETRLWASAKYSIEEEGTERRLTVRDVSADDDAVYICETTEGSRTVAELSVQGNLTRKLPRKTVVRTGDTAVFWVELAVPEGPVQWLRNQEEMVAGGRVAITSEGTCHTLTIFQCTLEDMGEVAFVAGGCRTTTQFCVSAPRRPPLYPPADPVVKAKTESSVTLSWSPPPHGDRPVTIDGYVVEKRKLGAYAWSRCHEAGWLVTTEFTIVGVAEEGDFQFRVSAINHFGQSPYLEFPGTIHLVPRLAVKTPLKAVEAVEGGEVTFSVDLTVASEGEWFLDGEALKASSVYVIRCDRTRHTLTIREVPARLHGAQLKFVANGIETSIRMVVRAGLGLASNKLPAVAAREVLARLHEEAQLLAELSDQAAAVTWLKDGHELPLGPKYEMQVSAGRRALLVRDVAQDDAGLYECVSRESRIAYQLLVQEAKVVFAKKQQTHNEVKAEAGASATLSCEVAQAQTEVTWFKDGKKLSSSSKVRVEASGCERRLVVQQAGKADAGEYSCEAGGQKISFHLDVTEPKLVFAKKQQELSKVKAEAGASATLSCEVAQAQTEVTWFKDGKKLSSGSKVRVEASGCERRLVVQQAGKADAGEYSCEAGGQKVSFHLDVTEPKVVFAKEQQAHSEVKSEAGASATLSCKVAQAQTEVTWFKDGKKLSSGSKVRVEASGCERRLVVQQAGKADAGEYSCEAGGQKVSFRLDVTEPKLVFAKEQQTRSEAKAEAGASATLSCEVAQAQTEVTWFKDGKKLSSSSKIRVEASGCERRLVVQQAGKADAGEYSCEAGGQKVSFHLDVTEPKLVFAKKQQELSKVKAEAGASATLSCEVAQAQTEVTWFKDGKKLSSGSKVRVEASGCERRLVVQQAGKTDAGEYSCEAGGQKVSFRLDVTEPKMVFAKKQQELSEVKAEAGASATLSCEVAQAQTEVTWFKDGKKLSSSSKVQVEASGCERRLVVQQAGKADAGEYSCEAGGQKVSFHLDVTEPKVVFAKEQQASNELKAEAGASATLSCKVAQAQTEVTWFKNGKKLSSSSKVRVEASGCERRLVVQQAGKVDAGEYSCEAGGQKISFRLDVTEPKVVFAKEQQTRSEVKSEAGASATLSCEVAQAQTEVTWFKDGKKLSSSSKVRVEASGCERRLVVQQAGKTDAGEYSCEAGGQKVSFHLDVTEPKVVFAKEQQARSEVKAEAGASATLSCEVAQAQTEVTWFKDGKKLSSSSKVRVEASGCERRLVVQQAGKADAGEYSCEAGGQKVSFHLDVTEPKVVFAKKQQTRSEVKAEAGASATLSCEVAQAQTEVTWFKDGKKLSSSSKVRMEASGCERRLVVQQAGKADAGEYSCEAGGQKVSFRLDVTEPKLVFAKEQQACSEVKSEAGASATLSCAVAQAQTEVTWFKDGKKLSSSSNVRVEASGCERRLVVQQAGKADAGEYSCEAGGQKVSFRLDVTEPKVVFAKEQQTRSEVKSEAGASATLSCEVAQAQTEVTWFKDGKKLSSSSKVRVEASGFERRLVVQQAGKADAGEYSCEAGGQKVSFRLDVTEPKVVFAKEQQTRSEVKSEAGASATLSCEVAQAQTEVTWFKDGKKLSSSSKVRVEASGCERRLVVQQAGKADAGEYSCEAGGQKVSFHLDVTDTKVVFAKEQQTHSEVKSEAGASATLSCEVAQTQTEVTWFKDGKKLSSSSKVRVEASGCERRLVVQQAGKADAGEYSCEAGGQKVSFHLDVTEPESQIPEKPSRREPLVVKEHENIVLTATLAAPSVAAVTWLKDGVEIRRSKRHEATSLGDTHTLTVRGAQVLDSAIYSCRVGKECQDFPVQVEEVATKFSKPLEPVEGELGGTVKLVCELTPEQAEVIWRCGSTQLREGKRFRMTSEGPRRTLTVSGLREDDAEEYVCESRDDRTSAWLTVKVPRVVKFTSGLSAVVVEEGQEATFQCVVSPSDATVTWYKDGTQLLPSEKFIMAQSGATCSLTILGLTLEDAGHISVEAEGASSSATLRVREAPVLFKKKLEPQTVEEKSSVTLEVELTRPWPEVKWTRNAAVLAPSENVEIRAEGTRHRLVLRSVGFADRGFFGCETPDDKTQAKLNVEMRQVRLVRGLQAVEAKEQGTASMDVELSHADVEGSWTRDGLRLQPGPTCRLAVQGPVHILTLSALRPQDSGLVAFRAEGVHTSAQLIVTELPVSFTRLLQDVVATQKEKVTLECELSRPVDVRWLKDGVELRAGKTMGIVAQGACRSLIIYRCEIGDQGVYVCDASDAQTSASLKVQGRTYILIFRRVLAEDAGEIKFVAENAESRAHLRVKELPVTLLRPLRDKIAMEKHRGVLECQVSRASAQVRWFKGQLELQPGPKYEVVSDGLYRKLVINDVQPEDEDTYTCDAGDVKTSAQFFVEEQSITIVRGLQDMTVMEPAPAWFECETSIPSVRPPKWLLGKTVLQAGANVGLEQDGTVHRLTLHKTCSTMTGPVHFTIGKSRSSAQLVVSDIPVVLTRPLEPKAGRELQSVVLSCDFRPAPKAVQWYKEDTPLAPSEKFKMVLEGQMAELRILRLTPADAGVYRCQAGSAQSSAEVTVEAREVTVTQPLQDVEATEEGRVCFSCELSHKDEDIEWSLNGVPLYNDSFHEISHEGCLHTLVLKSVRQADTGTVCATSPKVSVSARLVVRAKPVVFLKALDDISAEERGTLTLQCEVSDPEARVVWRKDGVELGPSDKYDFVHKAGTRGLTVHDLSHEDAGLYTCHVGSEETRSRVSVHDLHVGITKRLKTVEVLEGESCSFECVLSRESDSDPAVWTVGGKTVGSFGHFRATRQGRKYTLTVKDAVLSDAGEVVFSVMGLTSKASLIIRERPVEITKPLEDQRTMLGEHVTLSCELSRAGASVRWLKDGKAIRKSQKYDLLSEGTRAVLVVRKASLKDSGEYTCETEASKSTAKILVEEMANRFTEELADLQVEEKGTAVFMCKTEHPASVVTWRKGLLELRASGKHAPSQDGLTLKLTINALERTDSDTYTCDIGQARTQARLLVHGQKVRITEDLEDTAVQEGSSAQFCCRISPADYSPVHWFLDKTPLHSNELNEITVQPGGYHVLTLRQLALKDSGTVYFEAGDQRTSAALRVTEKPSVFSQPLTDVTVTEGEDLTLVCETTTLDSSVRWTKDGKTLRPSARCQLSYEGCRAQLVIIGTTPQDGGRYKCEVGGTSSSSIVRVHARPVRFRESLKDVEVPEGRAATLRCVLSSVAAPVEWRRGEDILKSSSKYSLRQEGAVLELVIRDLQPQDSGQYSCSFGDQATSATLTVKTMSAQFVGKLRNKEATEGTMATLRCELTKEAPVEWRKGTETLRNGDKYSLKQDGAVCELQICSLVVADAGEYLCVCGQERTSATLTVKALPAHFIGRLKSKEVTEGDTTILRCELSKAAPVEWRKGTETLRDGDRYTLRQDGAVCELQICSLATSDSGEYFCICGQEKTSATLTIRGKDHVCSCVGVPLCMGGSISERLLLPTSPACLSHLYSVSWYFSNLFLRPVEAIEWTVAMRCTGSPTLKSVYVFLTSLALPAKFIDGLKNEEATEGTMATLRCELSKAASVTWKKGRKTLQDGDRYSLKQDGAVCRLQIHGLTLADAGEYSCVCGQEKTSATLTVRGLPAKFIEDLRSQEATEGATAILRCELSKATPVEWRKGSEILRAGDRYSLRQDGTMCELQIRDLAVMDTGEYSCVCGQEKTSATLNISAVPTKFTEYLRNEEATEGDMAILRCQMSKATPVEWRKGEKTLKDGDRYSLRQDGASFELQIRGLTVEDSGEYSCVCGQERTSATLSVKALPTRFIEDLRSQEATEGTMVTLRCQMSKAAPVEWRKGSEILRDGDRYSLRQDGATCELQIRGLAVEDAGEYSCVCGQERTSATLTVEALPAKFTEGLKNEVVIEGTMVTLRCQLSKEAQVEWRKGTEILRDGDRYSLRQSQAVCELQICGLAVEDAGEYSCMCGQERTSATLSVKALPTRFIEDLRSQEATEGTMVTLRCQMSKAAPVEWRKGSEILRDGDRYSLRQDGVTCELQIRGLAVEDAGEYSCVCGKEKTSATLSVKGKDGAWCLHVVLFLSLTAHLAHGRLSCNCSHSASFPLPHGVSPTHHLHLPLFSMVVLILCGLCVLCARFSSFMFSVTSWSFPALPARFTEGLRSQEAMEGTTATMRCELSKKAPVVWRKGSEILRNGDRYSLRQDGVMCELQIRDLTVGDTGEYSCVCGQERTSATLGITARQVVFQKPLQNLQVEEGSMASLQCELSIPSAAVVWSKGGLELQADARRESRQQGCVAELLLRDVRREDSGEYSCTCGSQSTSATLMVTAAPVRFLRELQAQEVDEGTTAHLHCELSRVAVSVEWRKGSLQLFPCAKYQMVQEGTTAALLVREVEQEDAGEYICDAGHAQSIARLSVRAPKPKFKTGLQSTEQEAGGKARLCCQLSEAEPGAPVQWLKEGVELHASPKYEMRCQGAMCELLIHGLEAKDTGEYACVVGGQKTLASLRVKEPEVTIVRGLVDMEVQADEDVEFTCEVSQAGATDVQWRLQGLPLQSNEVTEVAILGDGRTHMLQLKGVTLEDAGTVSFHMGSHSSSAQLTVKVPEVTILEPLKDVQLSEGQDAHFQCRLSRSSGQEARWALGGVPLQSNEMNDITVEQGTLYLLTLHKVTLEDTGTISLQVGSCSSEAQLKVTAKNTVVRGLENVDALEGGEALFECQLSQPEVAAHTWLLDDEPVHTSENMEMVYFENGLRHLLLLKNLKPQDSCRVTFLAGDVVTSAFLTVRGWRLEVLEPPQDASVRAGMQASFTCTLSEAVPVGEATWYINGAAIQPDDTDWTVTADGSHHALMLSNAQPQHTGEVTFAARDAVASARLSWVVVGRSGHSVTLSWVAPMSDGGGGLCGYRVEMKEASTGQWQLCHELVPGPECVVDGLVPGETYRFRVAAVGPAGAGEPVHLPQMVKLAPTPAKAPTPAPAPETRQAVVGEDVCLELEVAAETGEVVWHKGTERIQSSGHFEILSQGQRQMLVIKGFRMEDQGEYRCCPTQGSPSSGAATFNVIMTSGSGDEVPTQPSLPPEAAQEGDLHLLWEALARKRRMSREPTLDSISELPEEDSRVQHLRQEAEETAPDLSEGYSTADELARTGEADLSHTSSDDESRAGTPSLVTYLKKAGGPGISPLASKHGAQVATSVTPQKQPEQALPGDLSAADLKDPSLDKAAVKIQAAFKGYKVRKEIKQQEGPVFSRTFGDTEAQTGDVLRLECVVASKADIRACWLKDGIELTDGRHYHIDQLKDGTCSLLVTGLGPTDTGRYTCQVSTKFGRVSHSACVVVSGTESEAESSSGGELDDAFRRAARRLHRLFRTKSPAELSEEELFLSADEGPAEPEEPADWQTYREDENFVCIRFEALEEARRAVTCFRDMFATMGIGVEISLGEQGPRGVEMRIGKVAPTATPAVPLAKTPGLQTSDSAPVFLTELQNQEVQDGYPMSFNCVVTGQPVPSVRWFKDGKLLEEDDHYMINEDQQGGHQLIITAVVPADMGVYRCLAENSVGVSSTKAELRVELTSTDYDTAADATETSSYFSAQGYLSSREQEGTESDEGQLPQVLEELKDLQVAPGTRLAKFQLKVKGYPAPKLYWFKDGKPLTTSAHIRMTDKKTLHTLEIVSVTLEDSGQYAAYISNAVGAAYSSARLVVQGPGEPEEKPVSDVRERLVPPRILEKFTPKKVKKGSSITFSVKVEGHPAPTVHWLKEEAEKGVLWIGPDTPGYTMASSAKQHSLVLLDVGRQHQGTYTCITTNAAGQALCSASLHVSGLAKEDEQESVKEALISSFLQGPQGQDHTIGESLVAEEAHGHLSLAEVGTEEFLQKLTSQITEMVSAKISQAKLQVPGGDSDEESKTPSASPRHGRSRPSSSVHESSSESEDGDSRGEIFDIYVVTADYLPLGAEQDAIILREGQYVEVLDSAHPLRWLVRTKPTKSSPSRQGWVSPAYLDKRLKLSPEWGPTEAPEFPGEAVSEDEYRMRLSSVIQELLSSEQAFVGELQFLESHHMKHLDRSPRVPTAVASQKTVIFRNVQDISHFHSSFLKELQSCDTDDDVAMCFIKNQEAFEKYLEFLVGRVQAESVVVSTPVQEFYKKYTEETLSAKDPTQPPPPPLQHYLEQPVERVQKYQALLKELIRNKARNRQNCALLEQAYAVVSALPQRAENKLHVSLMENYPGTLEALGEPIRQGHFIVWEGAPGARMPWKGHNRHVFLFRNHLVICKPRRDSRTDTFSYVFRNMMKLSSIDLNDQVEGDDRAFEVWHEREDSVRKYLLQARTVIIKNSWVKEICDIQQRLAQPVWRPPDFEEELADCTAELGETVKLACRVTGTPKPVVSWYKDGKPVEVDPHHILIEDPDGSCTLILDNLTGIDSGQYMCFAASAAGNASTLGKILVQVPPRFVNKVRATPFVEGEDAQITCTVEGAPYPQIRWYKDGALLTLGNKYRMLNEPRSGVLVLVIRAASKEDLGHYECELVNRLGSTRGGGELYMQSPALRARDQHHREQIVAAVEVTEQETKVPKKTVIIEETITTVVKSPRGRRQSPSKSPSRSPSRRSASPLRPGLLAPEMLYPPGTSLSRRLEVEASRKAPVPALYVTEAEALTPASQPKPKWLEVEETIEVRVKKTGSRGASPVRDMPSSREEILFTLPTGITGRDPNANNSNNKSVFQEARTCSPAIVHVGEPLVFHVDSKGIVDWASAGAEPKKVRASQEDKNITKEEGGSDREENISLKEEPQDTGSLQGRDPKILTHNGRVLTLADLEDYVPQEGETFGCENPTPCTPDEPPCEVSVLQREIKEPTVGQPVLLNVGRPPGPSSMPSFFRSGPQVHSSEGVSFLFHETWAEPASATPWTSSFRAHVQSSVDGGQNSFKTEVSTQTVSFGAIGETVTLHINPDEGEVPDPSQG</sequence>
<keyword evidence="10" id="KW-0808">Transferase</keyword>
<dbReference type="PROSITE" id="PS50835">
    <property type="entry name" value="IG_LIKE"/>
    <property type="match status" value="52"/>
</dbReference>
<dbReference type="FunFam" id="2.60.40.10:FF:001295">
    <property type="entry name" value="Obscurin, cytoskeletal calmodulin and titin-interacting RhoGEF"/>
    <property type="match status" value="1"/>
</dbReference>
<feature type="domain" description="Ig-like" evidence="29">
    <location>
        <begin position="109"/>
        <end position="201"/>
    </location>
</feature>
<dbReference type="PANTHER" id="PTHR35971">
    <property type="entry name" value="SI:DKEY-31G6.6"/>
    <property type="match status" value="1"/>
</dbReference>
<dbReference type="FunFam" id="2.60.40.10:FF:000872">
    <property type="entry name" value="Obscurin, cytoskeletal calmodulin and titin-interacting RhoGEF"/>
    <property type="match status" value="1"/>
</dbReference>
<dbReference type="FunFam" id="1.20.900.10:FF:000027">
    <property type="entry name" value="Obscurin, cytoskeletal calmodulin and titin-interacting RhoGEF"/>
    <property type="match status" value="1"/>
</dbReference>
<evidence type="ECO:0000256" key="12">
    <source>
        <dbReference type="ARBA" id="ARBA00022737"/>
    </source>
</evidence>
<keyword evidence="14" id="KW-0418">Kinase</keyword>
<feature type="domain" description="Ig-like" evidence="29">
    <location>
        <begin position="9"/>
        <end position="99"/>
    </location>
</feature>
<dbReference type="FunFam" id="2.60.40.10:FF:000898">
    <property type="entry name" value="Obscurin, cytoskeletal calmodulin and titin-interacting RhoGEF"/>
    <property type="match status" value="1"/>
</dbReference>
<dbReference type="FunFam" id="2.60.40.10:FF:000109">
    <property type="entry name" value="obscurin isoform X5"/>
    <property type="match status" value="3"/>
</dbReference>
<dbReference type="PROSITE" id="PS50003">
    <property type="entry name" value="PH_DOMAIN"/>
    <property type="match status" value="1"/>
</dbReference>
<feature type="domain" description="Ig-like" evidence="29">
    <location>
        <begin position="4949"/>
        <end position="5038"/>
    </location>
</feature>
<dbReference type="FunFam" id="2.60.40.10:FF:000903">
    <property type="entry name" value="obscurin isoform X6"/>
    <property type="match status" value="1"/>
</dbReference>
<feature type="domain" description="Ig-like" evidence="29">
    <location>
        <begin position="234"/>
        <end position="320"/>
    </location>
</feature>
<feature type="domain" description="Ig-like" evidence="29">
    <location>
        <begin position="3011"/>
        <end position="3095"/>
    </location>
</feature>
<dbReference type="CDD" id="cd20971">
    <property type="entry name" value="IgI_1_Titin-A168_like"/>
    <property type="match status" value="1"/>
</dbReference>
<dbReference type="Pfam" id="PF00612">
    <property type="entry name" value="IQ"/>
    <property type="match status" value="1"/>
</dbReference>
<dbReference type="FunFam" id="2.60.40.10:FF:000380">
    <property type="entry name" value="obscurin isoform X3"/>
    <property type="match status" value="1"/>
</dbReference>
<dbReference type="GO" id="GO:0005524">
    <property type="term" value="F:ATP binding"/>
    <property type="evidence" value="ECO:0007669"/>
    <property type="project" value="UniProtKB-KW"/>
</dbReference>
<dbReference type="GO" id="GO:0046872">
    <property type="term" value="F:metal ion binding"/>
    <property type="evidence" value="ECO:0007669"/>
    <property type="project" value="UniProtKB-KW"/>
</dbReference>
<dbReference type="FunFam" id="2.30.30.40:FF:000124">
    <property type="entry name" value="obscurin isoform X2"/>
    <property type="match status" value="1"/>
</dbReference>
<comment type="similarity">
    <text evidence="4">Belongs to the protein kinase superfamily. CAMK Ser/Thr protein kinase family.</text>
</comment>
<evidence type="ECO:0000256" key="23">
    <source>
        <dbReference type="PROSITE-ProRule" id="PRU00192"/>
    </source>
</evidence>
<feature type="domain" description="Ig-like" evidence="29">
    <location>
        <begin position="4067"/>
        <end position="4150"/>
    </location>
</feature>
<dbReference type="FunFam" id="2.60.40.10:FF:001214">
    <property type="entry name" value="Obscurin, cytoskeletal calmodulin and titin-interacting RhoGEF"/>
    <property type="match status" value="1"/>
</dbReference>
<feature type="domain" description="Fibronectin type-III" evidence="30">
    <location>
        <begin position="513"/>
        <end position="610"/>
    </location>
</feature>
<keyword evidence="13" id="KW-0547">Nucleotide-binding</keyword>
<dbReference type="InterPro" id="IPR036179">
    <property type="entry name" value="Ig-like_dom_sf"/>
</dbReference>
<keyword evidence="18" id="KW-1015">Disulfide bond</keyword>
<evidence type="ECO:0000256" key="5">
    <source>
        <dbReference type="ARBA" id="ARBA00012513"/>
    </source>
</evidence>